<dbReference type="InterPro" id="IPR001278">
    <property type="entry name" value="Arg-tRNA-ligase"/>
</dbReference>
<dbReference type="GO" id="GO:0006420">
    <property type="term" value="P:arginyl-tRNA aminoacylation"/>
    <property type="evidence" value="ECO:0007669"/>
    <property type="project" value="InterPro"/>
</dbReference>
<dbReference type="GO" id="GO:0032543">
    <property type="term" value="P:mitochondrial translation"/>
    <property type="evidence" value="ECO:0007669"/>
    <property type="project" value="TreeGrafter"/>
</dbReference>
<evidence type="ECO:0000313" key="14">
    <source>
        <dbReference type="EnsemblMetazoa" id="AATE012238-PA.1"/>
    </source>
</evidence>
<evidence type="ECO:0000256" key="1">
    <source>
        <dbReference type="ARBA" id="ARBA00005594"/>
    </source>
</evidence>
<dbReference type="FunFam" id="3.40.50.620:FF:000058">
    <property type="entry name" value="Mitochondrial arginyl-tRNA synthetase"/>
    <property type="match status" value="1"/>
</dbReference>
<evidence type="ECO:0000259" key="13">
    <source>
        <dbReference type="SMART" id="SM00836"/>
    </source>
</evidence>
<dbReference type="EnsemblMetazoa" id="AATE012238-RA">
    <property type="protein sequence ID" value="AATE012238-PA.1"/>
    <property type="gene ID" value="AATE012238"/>
</dbReference>
<dbReference type="FunFam" id="1.10.730.10:FF:000006">
    <property type="entry name" value="Arginyl-tRNA synthetase 2, mitochondrial"/>
    <property type="match status" value="1"/>
</dbReference>
<dbReference type="InterPro" id="IPR035684">
    <property type="entry name" value="ArgRS_core"/>
</dbReference>
<evidence type="ECO:0000256" key="9">
    <source>
        <dbReference type="ARBA" id="ARBA00039495"/>
    </source>
</evidence>
<feature type="domain" description="DALR anticodon binding" evidence="13">
    <location>
        <begin position="450"/>
        <end position="569"/>
    </location>
</feature>
<evidence type="ECO:0000256" key="11">
    <source>
        <dbReference type="ARBA" id="ARBA00049595"/>
    </source>
</evidence>
<dbReference type="SUPFAM" id="SSF47323">
    <property type="entry name" value="Anticodon-binding domain of a subclass of class I aminoacyl-tRNA synthetases"/>
    <property type="match status" value="1"/>
</dbReference>
<name>A0A182J6E8_ANOAO</name>
<keyword evidence="4 12" id="KW-0547">Nucleotide-binding</keyword>
<evidence type="ECO:0000256" key="5">
    <source>
        <dbReference type="ARBA" id="ARBA00022840"/>
    </source>
</evidence>
<keyword evidence="7 12" id="KW-0030">Aminoacyl-tRNA synthetase</keyword>
<organism evidence="14">
    <name type="scientific">Anopheles atroparvus</name>
    <name type="common">European mosquito</name>
    <dbReference type="NCBI Taxonomy" id="41427"/>
    <lineage>
        <taxon>Eukaryota</taxon>
        <taxon>Metazoa</taxon>
        <taxon>Ecdysozoa</taxon>
        <taxon>Arthropoda</taxon>
        <taxon>Hexapoda</taxon>
        <taxon>Insecta</taxon>
        <taxon>Pterygota</taxon>
        <taxon>Neoptera</taxon>
        <taxon>Endopterygota</taxon>
        <taxon>Diptera</taxon>
        <taxon>Nematocera</taxon>
        <taxon>Culicoidea</taxon>
        <taxon>Culicidae</taxon>
        <taxon>Anophelinae</taxon>
        <taxon>Anopheles</taxon>
    </lineage>
</organism>
<evidence type="ECO:0000256" key="8">
    <source>
        <dbReference type="ARBA" id="ARBA00033033"/>
    </source>
</evidence>
<evidence type="ECO:0000256" key="6">
    <source>
        <dbReference type="ARBA" id="ARBA00022917"/>
    </source>
</evidence>
<dbReference type="InterPro" id="IPR008909">
    <property type="entry name" value="DALR_anticod-bd"/>
</dbReference>
<dbReference type="Pfam" id="PF00750">
    <property type="entry name" value="tRNA-synt_1d"/>
    <property type="match status" value="1"/>
</dbReference>
<dbReference type="InterPro" id="IPR009080">
    <property type="entry name" value="tRNAsynth_Ia_anticodon-bd"/>
</dbReference>
<dbReference type="AlphaFoldDB" id="A0A182J6E8"/>
<dbReference type="InterPro" id="IPR001412">
    <property type="entry name" value="aa-tRNA-synth_I_CS"/>
</dbReference>
<dbReference type="Gene3D" id="3.40.50.620">
    <property type="entry name" value="HUPs"/>
    <property type="match status" value="1"/>
</dbReference>
<accession>A0A182J6E8</accession>
<sequence>MAIFYRKMLSQKVCRLCDTNVVLPLSALNFNYQKATKTAELHVPMQHLGEALKHDSPRMQEFLKGLNNDESCDEVTIQTKSGKRWLKCVLNKERFISQLLTKKYSFKEHPDVTQTIVVEFSSPNIAKPFHAGHLRSTIIGNFISNINEYLGNRVIRLNYLGDWGTQFGYLALGVRLKDLSPEEINENPIKCLYDAYVHAYNVARGDPKVHSVAMDIFSSMEHGTTEEMQHWQEYRAYTIKELEDLYRRLGVQFSSYEWESSYRMNKITHVLSAMKQRGVLLEQPDRRQVIQVKNRTVPLVKSDGTGMYILRDIAALIDRHERYSFEKCMYVVENGQNEHFAALRGIAHVLDLPYAQGIEHIKFGRIHGMSTRRGQVVFLRDILHEAQQLVLEKQRASPNTRTNVIDNPSVCEVLGSSAVIINDLKQRRIKDYEFEWSKILQMDGDSGIKLQYTHCRLVSLLRAQASDEDVQSIECAGQLLREPEASEIICQLANFEPVCYQAQETSEACILVAYLFRLCKSTNLALKVLPIKHETDFHKRQQRILLFSRAQKVLRAGMELLGLTPLEEM</sequence>
<dbReference type="GO" id="GO:0004814">
    <property type="term" value="F:arginine-tRNA ligase activity"/>
    <property type="evidence" value="ECO:0007669"/>
    <property type="project" value="UniProtKB-EC"/>
</dbReference>
<dbReference type="Pfam" id="PF05746">
    <property type="entry name" value="DALR_1"/>
    <property type="match status" value="1"/>
</dbReference>
<dbReference type="VEuPathDB" id="VectorBase:AATE012238"/>
<evidence type="ECO:0000256" key="3">
    <source>
        <dbReference type="ARBA" id="ARBA00022598"/>
    </source>
</evidence>
<evidence type="ECO:0000256" key="10">
    <source>
        <dbReference type="ARBA" id="ARBA00049339"/>
    </source>
</evidence>
<evidence type="ECO:0000256" key="12">
    <source>
        <dbReference type="RuleBase" id="RU363038"/>
    </source>
</evidence>
<comment type="similarity">
    <text evidence="1 12">Belongs to the class-I aminoacyl-tRNA synthetase family.</text>
</comment>
<dbReference type="PRINTS" id="PR01038">
    <property type="entry name" value="TRNASYNTHARG"/>
</dbReference>
<dbReference type="NCBIfam" id="TIGR00456">
    <property type="entry name" value="argS"/>
    <property type="match status" value="1"/>
</dbReference>
<keyword evidence="6 12" id="KW-0648">Protein biosynthesis</keyword>
<dbReference type="PANTHER" id="PTHR11956">
    <property type="entry name" value="ARGINYL-TRNA SYNTHETASE"/>
    <property type="match status" value="1"/>
</dbReference>
<proteinExistence type="inferred from homology"/>
<comment type="function">
    <text evidence="11">Catalyzes the attachment of arginine to tRNA(Arg) in a two-step reaction: arginine is first activated by ATP to form Arg-AMP and then transferred to the acceptor end of tRNA(Arg).</text>
</comment>
<dbReference type="GO" id="GO:0005524">
    <property type="term" value="F:ATP binding"/>
    <property type="evidence" value="ECO:0007669"/>
    <property type="project" value="UniProtKB-KW"/>
</dbReference>
<evidence type="ECO:0000256" key="2">
    <source>
        <dbReference type="ARBA" id="ARBA00012837"/>
    </source>
</evidence>
<dbReference type="PROSITE" id="PS00178">
    <property type="entry name" value="AA_TRNA_LIGASE_I"/>
    <property type="match status" value="1"/>
</dbReference>
<dbReference type="SUPFAM" id="SSF52374">
    <property type="entry name" value="Nucleotidylyl transferase"/>
    <property type="match status" value="1"/>
</dbReference>
<comment type="catalytic activity">
    <reaction evidence="10">
        <text>tRNA(Arg) + L-arginine + ATP = L-arginyl-tRNA(Arg) + AMP + diphosphate</text>
        <dbReference type="Rhea" id="RHEA:20301"/>
        <dbReference type="Rhea" id="RHEA-COMP:9658"/>
        <dbReference type="Rhea" id="RHEA-COMP:9673"/>
        <dbReference type="ChEBI" id="CHEBI:30616"/>
        <dbReference type="ChEBI" id="CHEBI:32682"/>
        <dbReference type="ChEBI" id="CHEBI:33019"/>
        <dbReference type="ChEBI" id="CHEBI:78442"/>
        <dbReference type="ChEBI" id="CHEBI:78513"/>
        <dbReference type="ChEBI" id="CHEBI:456215"/>
        <dbReference type="EC" id="6.1.1.19"/>
    </reaction>
</comment>
<keyword evidence="5 12" id="KW-0067">ATP-binding</keyword>
<dbReference type="InterPro" id="IPR014729">
    <property type="entry name" value="Rossmann-like_a/b/a_fold"/>
</dbReference>
<dbReference type="Gene3D" id="1.10.730.10">
    <property type="entry name" value="Isoleucyl-tRNA Synthetase, Domain 1"/>
    <property type="match status" value="1"/>
</dbReference>
<keyword evidence="3 12" id="KW-0436">Ligase</keyword>
<evidence type="ECO:0000256" key="7">
    <source>
        <dbReference type="ARBA" id="ARBA00023146"/>
    </source>
</evidence>
<reference evidence="14" key="1">
    <citation type="submission" date="2022-08" db="UniProtKB">
        <authorList>
            <consortium name="EnsemblMetazoa"/>
        </authorList>
    </citation>
    <scope>IDENTIFICATION</scope>
    <source>
        <strain evidence="14">EBRO</strain>
    </source>
</reference>
<dbReference type="STRING" id="41427.A0A182J6E8"/>
<dbReference type="GO" id="GO:0005739">
    <property type="term" value="C:mitochondrion"/>
    <property type="evidence" value="ECO:0007669"/>
    <property type="project" value="TreeGrafter"/>
</dbReference>
<evidence type="ECO:0000256" key="4">
    <source>
        <dbReference type="ARBA" id="ARBA00022741"/>
    </source>
</evidence>
<dbReference type="PANTHER" id="PTHR11956:SF11">
    <property type="entry name" value="ARGININE--TRNA LIGASE, MITOCHONDRIAL-RELATED"/>
    <property type="match status" value="1"/>
</dbReference>
<dbReference type="EC" id="6.1.1.19" evidence="2"/>
<protein>
    <recommendedName>
        <fullName evidence="9">Probable arginine--tRNA ligase, mitochondrial</fullName>
        <ecNumber evidence="2">6.1.1.19</ecNumber>
    </recommendedName>
    <alternativeName>
        <fullName evidence="8">Arginyl-tRNA synthetase</fullName>
    </alternativeName>
</protein>
<dbReference type="SMART" id="SM00836">
    <property type="entry name" value="DALR_1"/>
    <property type="match status" value="1"/>
</dbReference>